<feature type="region of interest" description="Disordered" evidence="1">
    <location>
        <begin position="233"/>
        <end position="273"/>
    </location>
</feature>
<protein>
    <submittedName>
        <fullName evidence="2">Uncharacterized protein</fullName>
    </submittedName>
</protein>
<gene>
    <name evidence="2" type="ORF">MRATA1EN1_LOCUS6599</name>
</gene>
<keyword evidence="3" id="KW-1185">Reference proteome</keyword>
<evidence type="ECO:0000313" key="3">
    <source>
        <dbReference type="Proteomes" id="UP001176941"/>
    </source>
</evidence>
<dbReference type="EMBL" id="OX459952">
    <property type="protein sequence ID" value="CAI9157637.1"/>
    <property type="molecule type" value="Genomic_DNA"/>
</dbReference>
<evidence type="ECO:0000256" key="1">
    <source>
        <dbReference type="SAM" id="MobiDB-lite"/>
    </source>
</evidence>
<feature type="compositionally biased region" description="Pro residues" evidence="1">
    <location>
        <begin position="245"/>
        <end position="255"/>
    </location>
</feature>
<sequence>MKCGEELERLFEDKPRCVERTWLMTFAAAKVSSGGPRLGIVTFPKRLSRPRAWLHLWKIPKMSGCIWVNYSETELAFFGGMAPPELGQKPQPLLPEATIRPSRARKGPLSLYRADPYTLCPACSRLNSQTQAWSGDRRALEANLGQMQRYSASSVVIVKRCWPRRGAPNLGKSERLERVRAVVETTDDASQGSFYISIPKTFNAHPKDAVFSLPPGVLAPPWALGPRACCPAERGTRGGAGRPGAAPPAGRPGPPRLVACGPDRSPLGAVERG</sequence>
<proteinExistence type="predicted"/>
<organism evidence="2 3">
    <name type="scientific">Rangifer tarandus platyrhynchus</name>
    <name type="common">Svalbard reindeer</name>
    <dbReference type="NCBI Taxonomy" id="3082113"/>
    <lineage>
        <taxon>Eukaryota</taxon>
        <taxon>Metazoa</taxon>
        <taxon>Chordata</taxon>
        <taxon>Craniata</taxon>
        <taxon>Vertebrata</taxon>
        <taxon>Euteleostomi</taxon>
        <taxon>Mammalia</taxon>
        <taxon>Eutheria</taxon>
        <taxon>Laurasiatheria</taxon>
        <taxon>Artiodactyla</taxon>
        <taxon>Ruminantia</taxon>
        <taxon>Pecora</taxon>
        <taxon>Cervidae</taxon>
        <taxon>Odocoileinae</taxon>
        <taxon>Rangifer</taxon>
    </lineage>
</organism>
<evidence type="ECO:0000313" key="2">
    <source>
        <dbReference type="EMBL" id="CAI9157637.1"/>
    </source>
</evidence>
<accession>A0ABN8Y7V1</accession>
<dbReference type="Proteomes" id="UP001176941">
    <property type="component" value="Chromosome 16"/>
</dbReference>
<reference evidence="2" key="1">
    <citation type="submission" date="2023-04" db="EMBL/GenBank/DDBJ databases">
        <authorList>
            <consortium name="ELIXIR-Norway"/>
        </authorList>
    </citation>
    <scope>NUCLEOTIDE SEQUENCE [LARGE SCALE GENOMIC DNA]</scope>
</reference>
<name>A0ABN8Y7V1_RANTA</name>